<dbReference type="Proteomes" id="UP000799770">
    <property type="component" value="Unassembled WGS sequence"/>
</dbReference>
<dbReference type="Pfam" id="PF01501">
    <property type="entry name" value="Glyco_transf_8"/>
    <property type="match status" value="1"/>
</dbReference>
<name>A0A6A5YU55_9PLEO</name>
<dbReference type="EMBL" id="ML977337">
    <property type="protein sequence ID" value="KAF2110672.1"/>
    <property type="molecule type" value="Genomic_DNA"/>
</dbReference>
<organism evidence="1 2">
    <name type="scientific">Lophiotrema nucula</name>
    <dbReference type="NCBI Taxonomy" id="690887"/>
    <lineage>
        <taxon>Eukaryota</taxon>
        <taxon>Fungi</taxon>
        <taxon>Dikarya</taxon>
        <taxon>Ascomycota</taxon>
        <taxon>Pezizomycotina</taxon>
        <taxon>Dothideomycetes</taxon>
        <taxon>Pleosporomycetidae</taxon>
        <taxon>Pleosporales</taxon>
        <taxon>Lophiotremataceae</taxon>
        <taxon>Lophiotrema</taxon>
    </lineage>
</organism>
<evidence type="ECO:0000313" key="1">
    <source>
        <dbReference type="EMBL" id="KAF2110672.1"/>
    </source>
</evidence>
<reference evidence="1" key="1">
    <citation type="journal article" date="2020" name="Stud. Mycol.">
        <title>101 Dothideomycetes genomes: a test case for predicting lifestyles and emergence of pathogens.</title>
        <authorList>
            <person name="Haridas S."/>
            <person name="Albert R."/>
            <person name="Binder M."/>
            <person name="Bloem J."/>
            <person name="Labutti K."/>
            <person name="Salamov A."/>
            <person name="Andreopoulos B."/>
            <person name="Baker S."/>
            <person name="Barry K."/>
            <person name="Bills G."/>
            <person name="Bluhm B."/>
            <person name="Cannon C."/>
            <person name="Castanera R."/>
            <person name="Culley D."/>
            <person name="Daum C."/>
            <person name="Ezra D."/>
            <person name="Gonzalez J."/>
            <person name="Henrissat B."/>
            <person name="Kuo A."/>
            <person name="Liang C."/>
            <person name="Lipzen A."/>
            <person name="Lutzoni F."/>
            <person name="Magnuson J."/>
            <person name="Mondo S."/>
            <person name="Nolan M."/>
            <person name="Ohm R."/>
            <person name="Pangilinan J."/>
            <person name="Park H.-J."/>
            <person name="Ramirez L."/>
            <person name="Alfaro M."/>
            <person name="Sun H."/>
            <person name="Tritt A."/>
            <person name="Yoshinaga Y."/>
            <person name="Zwiers L.-H."/>
            <person name="Turgeon B."/>
            <person name="Goodwin S."/>
            <person name="Spatafora J."/>
            <person name="Crous P."/>
            <person name="Grigoriev I."/>
        </authorList>
    </citation>
    <scope>NUCLEOTIDE SEQUENCE</scope>
    <source>
        <strain evidence="1">CBS 627.86</strain>
    </source>
</reference>
<sequence>MQDPYFISTRLLNYQIKHAEKTRTSIKGRPFLVLVLPAVPKEQIHVLENEGATIVHIEPLKLPQGLFDKQFVENSRFRDVLSKLRLWQLVQYEKIVYLDADSFLLENLDGLFLDPKMSDIQKTKLPLGQRNATKKVLLPKQYLMGASADTYGDQTEWEQPGHVNYLCACFMLFAPSLAMFDYYMDVLTSPSDTSPLKNAAYPEQDLLIYVHRQEGPMPYRRIPVSWSANDGEMADELALLGGVKSLHVKGWNGAEGGNVANDKWRGEWRKLVDEMNLYYRVLQMHTVNADERITD</sequence>
<dbReference type="InterPro" id="IPR050587">
    <property type="entry name" value="GNT1/Glycosyltrans_8"/>
</dbReference>
<dbReference type="InterPro" id="IPR002495">
    <property type="entry name" value="Glyco_trans_8"/>
</dbReference>
<keyword evidence="2" id="KW-1185">Reference proteome</keyword>
<keyword evidence="1" id="KW-0808">Transferase</keyword>
<evidence type="ECO:0000313" key="2">
    <source>
        <dbReference type="Proteomes" id="UP000799770"/>
    </source>
</evidence>
<dbReference type="PANTHER" id="PTHR11183">
    <property type="entry name" value="GLYCOGENIN SUBFAMILY MEMBER"/>
    <property type="match status" value="1"/>
</dbReference>
<proteinExistence type="predicted"/>
<accession>A0A6A5YU55</accession>
<dbReference type="InterPro" id="IPR029044">
    <property type="entry name" value="Nucleotide-diphossugar_trans"/>
</dbReference>
<dbReference type="AlphaFoldDB" id="A0A6A5YU55"/>
<protein>
    <submittedName>
        <fullName evidence="1">Nucleotide-diphospho-sugar transferase</fullName>
    </submittedName>
</protein>
<gene>
    <name evidence="1" type="ORF">BDV96DRAFT_500793</name>
</gene>
<dbReference type="Gene3D" id="3.90.550.10">
    <property type="entry name" value="Spore Coat Polysaccharide Biosynthesis Protein SpsA, Chain A"/>
    <property type="match status" value="1"/>
</dbReference>
<dbReference type="SUPFAM" id="SSF53448">
    <property type="entry name" value="Nucleotide-diphospho-sugar transferases"/>
    <property type="match status" value="1"/>
</dbReference>
<dbReference type="OrthoDB" id="2014201at2759"/>
<dbReference type="GO" id="GO:0016757">
    <property type="term" value="F:glycosyltransferase activity"/>
    <property type="evidence" value="ECO:0007669"/>
    <property type="project" value="InterPro"/>
</dbReference>